<evidence type="ECO:0000313" key="2">
    <source>
        <dbReference type="EMBL" id="KAI4547715.1"/>
    </source>
</evidence>
<dbReference type="EMBL" id="JAKZEL010000001">
    <property type="protein sequence ID" value="KAI4547715.1"/>
    <property type="molecule type" value="Genomic_DNA"/>
</dbReference>
<name>A0AAD4UPY3_OVIAM</name>
<organism evidence="2 3">
    <name type="scientific">Ovis ammon polii</name>
    <dbReference type="NCBI Taxonomy" id="230172"/>
    <lineage>
        <taxon>Eukaryota</taxon>
        <taxon>Metazoa</taxon>
        <taxon>Chordata</taxon>
        <taxon>Craniata</taxon>
        <taxon>Vertebrata</taxon>
        <taxon>Euteleostomi</taxon>
        <taxon>Mammalia</taxon>
        <taxon>Eutheria</taxon>
        <taxon>Laurasiatheria</taxon>
        <taxon>Artiodactyla</taxon>
        <taxon>Ruminantia</taxon>
        <taxon>Pecora</taxon>
        <taxon>Bovidae</taxon>
        <taxon>Caprinae</taxon>
        <taxon>Ovis</taxon>
    </lineage>
</organism>
<reference evidence="2" key="1">
    <citation type="submission" date="2022-03" db="EMBL/GenBank/DDBJ databases">
        <title>Genomic analyses of argali, domestic sheep and their hybrids provide insights into chromosomal evolution, heterosis and genetic basis of agronomic traits.</title>
        <authorList>
            <person name="Li M."/>
        </authorList>
    </citation>
    <scope>NUCLEOTIDE SEQUENCE</scope>
    <source>
        <strain evidence="2">CAU-MHL-2022a</strain>
        <tissue evidence="2">Skin</tissue>
    </source>
</reference>
<protein>
    <submittedName>
        <fullName evidence="2">Uncharacterized protein</fullName>
    </submittedName>
</protein>
<gene>
    <name evidence="2" type="ORF">MG293_000045</name>
</gene>
<keyword evidence="3" id="KW-1185">Reference proteome</keyword>
<accession>A0AAD4UPY3</accession>
<sequence>MGQEDPLKKGIAIHSSILAWRIHRQKSLVGYGQWVTKSWTLLSDLQTPTHMDTRSSDLAINLSLLTVFAIIRHGPAGQRVLLRLGFGFPDSFQPFPVLLTDLLAEEAVHQEDEDTLQAVDDGEEIGHDVGSRSHLQESQKPRASQDEELSCGFKCQHPRVLQGGHLTVEGTEFAFQNPKGHQKES</sequence>
<comment type="caution">
    <text evidence="2">The sequence shown here is derived from an EMBL/GenBank/DDBJ whole genome shotgun (WGS) entry which is preliminary data.</text>
</comment>
<dbReference type="Proteomes" id="UP001214576">
    <property type="component" value="Unassembled WGS sequence"/>
</dbReference>
<feature type="region of interest" description="Disordered" evidence="1">
    <location>
        <begin position="125"/>
        <end position="145"/>
    </location>
</feature>
<evidence type="ECO:0000256" key="1">
    <source>
        <dbReference type="SAM" id="MobiDB-lite"/>
    </source>
</evidence>
<evidence type="ECO:0000313" key="3">
    <source>
        <dbReference type="Proteomes" id="UP001214576"/>
    </source>
</evidence>
<proteinExistence type="predicted"/>
<dbReference type="AlphaFoldDB" id="A0AAD4UPY3"/>